<dbReference type="Gene3D" id="3.10.520.10">
    <property type="entry name" value="ApbE-like domains"/>
    <property type="match status" value="1"/>
</dbReference>
<proteinExistence type="inferred from homology"/>
<reference evidence="13" key="2">
    <citation type="submission" date="2020-09" db="EMBL/GenBank/DDBJ databases">
        <authorList>
            <person name="Sun Q."/>
            <person name="Ohkuma M."/>
        </authorList>
    </citation>
    <scope>NUCLEOTIDE SEQUENCE</scope>
    <source>
        <strain evidence="13">JCM 30804</strain>
    </source>
</reference>
<keyword evidence="5 11" id="KW-0808">Transferase</keyword>
<dbReference type="InterPro" id="IPR003374">
    <property type="entry name" value="ApbE-like_sf"/>
</dbReference>
<dbReference type="Proteomes" id="UP000613743">
    <property type="component" value="Unassembled WGS sequence"/>
</dbReference>
<keyword evidence="6 11" id="KW-0479">Metal-binding</keyword>
<evidence type="ECO:0000256" key="4">
    <source>
        <dbReference type="ARBA" id="ARBA00022630"/>
    </source>
</evidence>
<evidence type="ECO:0000256" key="10">
    <source>
        <dbReference type="ARBA" id="ARBA00048540"/>
    </source>
</evidence>
<evidence type="ECO:0000256" key="5">
    <source>
        <dbReference type="ARBA" id="ARBA00022679"/>
    </source>
</evidence>
<dbReference type="PANTHER" id="PTHR30040">
    <property type="entry name" value="THIAMINE BIOSYNTHESIS LIPOPROTEIN APBE"/>
    <property type="match status" value="1"/>
</dbReference>
<feature type="binding site" evidence="12">
    <location>
        <position position="142"/>
    </location>
    <ligand>
        <name>Mg(2+)</name>
        <dbReference type="ChEBI" id="CHEBI:18420"/>
    </ligand>
</feature>
<evidence type="ECO:0000313" key="13">
    <source>
        <dbReference type="EMBL" id="GGI74894.1"/>
    </source>
</evidence>
<dbReference type="GO" id="GO:0046872">
    <property type="term" value="F:metal ion binding"/>
    <property type="evidence" value="ECO:0007669"/>
    <property type="project" value="UniProtKB-UniRule"/>
</dbReference>
<sequence>MGNAYYVAWHSEKTSAEQVGEVRSHIEQRLHALNLSFSNWNLDSDISRFNQSGALQATKLNPDLQKILLQSKNVHQLSQGAFDVTLGPLVKLWGFGPSNRQRSIPTIEEIRNVQAYTGMQHLIIEGDQLYKDHPATEIDLSAIAKGYAVDEVSKQLTSLGIHNFLIEIGGEITTAGYALDQQNWRIKIESPVVKEQPTAKVLTSYRLHLSGESVATSGDYRNFFDQDGAHYSHIINPITGRSVLRDVVSATVIADDCAIADGLATSLIAMGTDKAISFAQQHQLAAMIISFQQGKISVFETPKFKRFER</sequence>
<dbReference type="AlphaFoldDB" id="A0A917N839"/>
<evidence type="ECO:0000256" key="9">
    <source>
        <dbReference type="ARBA" id="ARBA00031306"/>
    </source>
</evidence>
<dbReference type="EMBL" id="BMPZ01000002">
    <property type="protein sequence ID" value="GGI74894.1"/>
    <property type="molecule type" value="Genomic_DNA"/>
</dbReference>
<keyword evidence="7 11" id="KW-0274">FAD</keyword>
<name>A0A917N839_9GAMM</name>
<dbReference type="PANTHER" id="PTHR30040:SF2">
    <property type="entry name" value="FAD:PROTEIN FMN TRANSFERASE"/>
    <property type="match status" value="1"/>
</dbReference>
<comment type="caution">
    <text evidence="13">The sequence shown here is derived from an EMBL/GenBank/DDBJ whole genome shotgun (WGS) entry which is preliminary data.</text>
</comment>
<comment type="catalytic activity">
    <reaction evidence="10 11">
        <text>L-threonyl-[protein] + FAD = FMN-L-threonyl-[protein] + AMP + H(+)</text>
        <dbReference type="Rhea" id="RHEA:36847"/>
        <dbReference type="Rhea" id="RHEA-COMP:11060"/>
        <dbReference type="Rhea" id="RHEA-COMP:11061"/>
        <dbReference type="ChEBI" id="CHEBI:15378"/>
        <dbReference type="ChEBI" id="CHEBI:30013"/>
        <dbReference type="ChEBI" id="CHEBI:57692"/>
        <dbReference type="ChEBI" id="CHEBI:74257"/>
        <dbReference type="ChEBI" id="CHEBI:456215"/>
        <dbReference type="EC" id="2.7.1.180"/>
    </reaction>
</comment>
<keyword evidence="13" id="KW-0449">Lipoprotein</keyword>
<reference evidence="13" key="1">
    <citation type="journal article" date="2014" name="Int. J. Syst. Evol. Microbiol.">
        <title>Complete genome sequence of Corynebacterium casei LMG S-19264T (=DSM 44701T), isolated from a smear-ripened cheese.</title>
        <authorList>
            <consortium name="US DOE Joint Genome Institute (JGI-PGF)"/>
            <person name="Walter F."/>
            <person name="Albersmeier A."/>
            <person name="Kalinowski J."/>
            <person name="Ruckert C."/>
        </authorList>
    </citation>
    <scope>NUCLEOTIDE SEQUENCE</scope>
    <source>
        <strain evidence="13">JCM 30804</strain>
    </source>
</reference>
<evidence type="ECO:0000256" key="7">
    <source>
        <dbReference type="ARBA" id="ARBA00022827"/>
    </source>
</evidence>
<evidence type="ECO:0000256" key="6">
    <source>
        <dbReference type="ARBA" id="ARBA00022723"/>
    </source>
</evidence>
<evidence type="ECO:0000256" key="1">
    <source>
        <dbReference type="ARBA" id="ARBA00008282"/>
    </source>
</evidence>
<dbReference type="EC" id="2.7.1.180" evidence="2 11"/>
<dbReference type="SUPFAM" id="SSF143631">
    <property type="entry name" value="ApbE-like"/>
    <property type="match status" value="1"/>
</dbReference>
<accession>A0A917N839</accession>
<keyword evidence="8 11" id="KW-0460">Magnesium</keyword>
<keyword evidence="4 11" id="KW-0285">Flavoprotein</keyword>
<feature type="binding site" evidence="12">
    <location>
        <position position="261"/>
    </location>
    <ligand>
        <name>Mg(2+)</name>
        <dbReference type="ChEBI" id="CHEBI:18420"/>
    </ligand>
</feature>
<evidence type="ECO:0000313" key="14">
    <source>
        <dbReference type="Proteomes" id="UP000613743"/>
    </source>
</evidence>
<evidence type="ECO:0000256" key="2">
    <source>
        <dbReference type="ARBA" id="ARBA00011955"/>
    </source>
</evidence>
<evidence type="ECO:0000256" key="3">
    <source>
        <dbReference type="ARBA" id="ARBA00016337"/>
    </source>
</evidence>
<gene>
    <name evidence="13" type="ORF">GCM10009332_10440</name>
</gene>
<comment type="cofactor">
    <cofactor evidence="12">
        <name>Mg(2+)</name>
        <dbReference type="ChEBI" id="CHEBI:18420"/>
    </cofactor>
    <cofactor evidence="12">
        <name>Mn(2+)</name>
        <dbReference type="ChEBI" id="CHEBI:29035"/>
    </cofactor>
    <text evidence="12">Magnesium. Can also use manganese.</text>
</comment>
<dbReference type="Pfam" id="PF02424">
    <property type="entry name" value="ApbE"/>
    <property type="match status" value="1"/>
</dbReference>
<protein>
    <recommendedName>
        <fullName evidence="3 11">FAD:protein FMN transferase</fullName>
        <ecNumber evidence="2 11">2.7.1.180</ecNumber>
    </recommendedName>
    <alternativeName>
        <fullName evidence="9 11">Flavin transferase</fullName>
    </alternativeName>
</protein>
<evidence type="ECO:0000256" key="8">
    <source>
        <dbReference type="ARBA" id="ARBA00022842"/>
    </source>
</evidence>
<feature type="binding site" evidence="12">
    <location>
        <position position="265"/>
    </location>
    <ligand>
        <name>Mg(2+)</name>
        <dbReference type="ChEBI" id="CHEBI:18420"/>
    </ligand>
</feature>
<keyword evidence="14" id="KW-1185">Reference proteome</keyword>
<dbReference type="PIRSF" id="PIRSF006268">
    <property type="entry name" value="ApbE"/>
    <property type="match status" value="1"/>
</dbReference>
<evidence type="ECO:0000256" key="11">
    <source>
        <dbReference type="PIRNR" id="PIRNR006268"/>
    </source>
</evidence>
<evidence type="ECO:0000256" key="12">
    <source>
        <dbReference type="PIRSR" id="PIRSR006268-2"/>
    </source>
</evidence>
<dbReference type="InterPro" id="IPR024932">
    <property type="entry name" value="ApbE"/>
</dbReference>
<comment type="similarity">
    <text evidence="1 11">Belongs to the ApbE family.</text>
</comment>
<dbReference type="GO" id="GO:0016740">
    <property type="term" value="F:transferase activity"/>
    <property type="evidence" value="ECO:0007669"/>
    <property type="project" value="UniProtKB-UniRule"/>
</dbReference>
<organism evidence="13 14">
    <name type="scientific">Shewanella gelidii</name>
    <dbReference type="NCBI Taxonomy" id="1642821"/>
    <lineage>
        <taxon>Bacteria</taxon>
        <taxon>Pseudomonadati</taxon>
        <taxon>Pseudomonadota</taxon>
        <taxon>Gammaproteobacteria</taxon>
        <taxon>Alteromonadales</taxon>
        <taxon>Shewanellaceae</taxon>
        <taxon>Shewanella</taxon>
    </lineage>
</organism>